<organism evidence="5 6">
    <name type="scientific">Coccomyxa viridis</name>
    <dbReference type="NCBI Taxonomy" id="1274662"/>
    <lineage>
        <taxon>Eukaryota</taxon>
        <taxon>Viridiplantae</taxon>
        <taxon>Chlorophyta</taxon>
        <taxon>core chlorophytes</taxon>
        <taxon>Trebouxiophyceae</taxon>
        <taxon>Trebouxiophyceae incertae sedis</taxon>
        <taxon>Coccomyxaceae</taxon>
        <taxon>Coccomyxa</taxon>
    </lineage>
</organism>
<comment type="caution">
    <text evidence="5">The sequence shown here is derived from an EMBL/GenBank/DDBJ whole genome shotgun (WGS) entry which is preliminary data.</text>
</comment>
<comment type="similarity">
    <text evidence="1">Belongs to the PPR family. P subfamily.</text>
</comment>
<dbReference type="PROSITE" id="PS51375">
    <property type="entry name" value="PPR"/>
    <property type="match status" value="1"/>
</dbReference>
<feature type="chain" id="PRO_5044010230" description="Pentatricopeptide repeat-containing protein" evidence="4">
    <location>
        <begin position="25"/>
        <end position="222"/>
    </location>
</feature>
<feature type="repeat" description="PPR" evidence="3">
    <location>
        <begin position="157"/>
        <end position="191"/>
    </location>
</feature>
<evidence type="ECO:0000256" key="2">
    <source>
        <dbReference type="ARBA" id="ARBA00022737"/>
    </source>
</evidence>
<evidence type="ECO:0000313" key="6">
    <source>
        <dbReference type="Proteomes" id="UP001314263"/>
    </source>
</evidence>
<keyword evidence="2" id="KW-0677">Repeat</keyword>
<dbReference type="Pfam" id="PF01535">
    <property type="entry name" value="PPR"/>
    <property type="match status" value="2"/>
</dbReference>
<keyword evidence="4" id="KW-0732">Signal</keyword>
<evidence type="ECO:0008006" key="7">
    <source>
        <dbReference type="Google" id="ProtNLM"/>
    </source>
</evidence>
<keyword evidence="6" id="KW-1185">Reference proteome</keyword>
<gene>
    <name evidence="5" type="ORF">CVIRNUC_002559</name>
</gene>
<feature type="signal peptide" evidence="4">
    <location>
        <begin position="1"/>
        <end position="24"/>
    </location>
</feature>
<evidence type="ECO:0000313" key="5">
    <source>
        <dbReference type="EMBL" id="CAK0757662.1"/>
    </source>
</evidence>
<accession>A0AAV1HX71</accession>
<dbReference type="PANTHER" id="PTHR47447">
    <property type="entry name" value="OS03G0856100 PROTEIN"/>
    <property type="match status" value="1"/>
</dbReference>
<dbReference type="Gene3D" id="1.25.40.10">
    <property type="entry name" value="Tetratricopeptide repeat domain"/>
    <property type="match status" value="1"/>
</dbReference>
<evidence type="ECO:0000256" key="1">
    <source>
        <dbReference type="ARBA" id="ARBA00007626"/>
    </source>
</evidence>
<evidence type="ECO:0000256" key="4">
    <source>
        <dbReference type="SAM" id="SignalP"/>
    </source>
</evidence>
<dbReference type="Proteomes" id="UP001314263">
    <property type="component" value="Unassembled WGS sequence"/>
</dbReference>
<dbReference type="InterPro" id="IPR011990">
    <property type="entry name" value="TPR-like_helical_dom_sf"/>
</dbReference>
<proteinExistence type="inferred from homology"/>
<dbReference type="NCBIfam" id="TIGR00756">
    <property type="entry name" value="PPR"/>
    <property type="match status" value="1"/>
</dbReference>
<reference evidence="5 6" key="1">
    <citation type="submission" date="2023-10" db="EMBL/GenBank/DDBJ databases">
        <authorList>
            <person name="Maclean D."/>
            <person name="Macfadyen A."/>
        </authorList>
    </citation>
    <scope>NUCLEOTIDE SEQUENCE [LARGE SCALE GENOMIC DNA]</scope>
</reference>
<dbReference type="AlphaFoldDB" id="A0AAV1HX71"/>
<sequence>MHQRFYTGKASSLGLLLAVGGSTSQRWKRSPRVLVIKQRRGQQQHSHSCASRTDLAAELQQCDSSDDWVKAVEIFAEARALKEDISPEAVEAGVRVFARHGQHERSVELLRGAVGKAAVSVETLQAVFTALLQANEPALAMDLLQEIDWDMHGDEAKAAAFNSVARTCARGGMLDEGLSLLERMQASSIDVGRATFDSLALGCLKLGRGEEAEQLFDERDYL</sequence>
<name>A0AAV1HX71_9CHLO</name>
<protein>
    <recommendedName>
        <fullName evidence="7">Pentatricopeptide repeat-containing protein</fullName>
    </recommendedName>
</protein>
<dbReference type="PANTHER" id="PTHR47447:SF17">
    <property type="entry name" value="OS12G0638900 PROTEIN"/>
    <property type="match status" value="1"/>
</dbReference>
<dbReference type="InterPro" id="IPR002885">
    <property type="entry name" value="PPR_rpt"/>
</dbReference>
<evidence type="ECO:0000256" key="3">
    <source>
        <dbReference type="PROSITE-ProRule" id="PRU00708"/>
    </source>
</evidence>
<dbReference type="EMBL" id="CAUYUE010000003">
    <property type="protein sequence ID" value="CAK0757662.1"/>
    <property type="molecule type" value="Genomic_DNA"/>
</dbReference>